<dbReference type="EMBL" id="FOHS01000002">
    <property type="protein sequence ID" value="SET52225.1"/>
    <property type="molecule type" value="Genomic_DNA"/>
</dbReference>
<feature type="chain" id="PRO_5011588658" description="LemA protein" evidence="1">
    <location>
        <begin position="23"/>
        <end position="196"/>
    </location>
</feature>
<evidence type="ECO:0008006" key="4">
    <source>
        <dbReference type="Google" id="ProtNLM"/>
    </source>
</evidence>
<keyword evidence="3" id="KW-1185">Reference proteome</keyword>
<dbReference type="Proteomes" id="UP000198697">
    <property type="component" value="Unassembled WGS sequence"/>
</dbReference>
<sequence length="196" mass="21816">MMRFVALLLALGLLMTSCNRPPAPIDPASAQAVKVQLNILRDTVAARWSEMQESDDGKQRDTQQLLRELSGQAGADRTVLARLQYANDRLPARRYNQQNMADSGLIDAYDAAQDSLLRAVYGLVPVPTSPTVEATPVLELTGRIQETDAELVGYRSRYDQAAIRFNKYLQLHQAELQQLGSSYAKLQPLPLFTLQN</sequence>
<dbReference type="RefSeq" id="WP_092771102.1">
    <property type="nucleotide sequence ID" value="NZ_FOHS01000002.1"/>
</dbReference>
<organism evidence="2 3">
    <name type="scientific">Hymenobacter actinosclerus</name>
    <dbReference type="NCBI Taxonomy" id="82805"/>
    <lineage>
        <taxon>Bacteria</taxon>
        <taxon>Pseudomonadati</taxon>
        <taxon>Bacteroidota</taxon>
        <taxon>Cytophagia</taxon>
        <taxon>Cytophagales</taxon>
        <taxon>Hymenobacteraceae</taxon>
        <taxon>Hymenobacter</taxon>
    </lineage>
</organism>
<accession>A0A1I0F336</accession>
<evidence type="ECO:0000256" key="1">
    <source>
        <dbReference type="SAM" id="SignalP"/>
    </source>
</evidence>
<evidence type="ECO:0000313" key="2">
    <source>
        <dbReference type="EMBL" id="SET52225.1"/>
    </source>
</evidence>
<protein>
    <recommendedName>
        <fullName evidence="4">LemA protein</fullName>
    </recommendedName>
</protein>
<dbReference type="OrthoDB" id="892730at2"/>
<feature type="signal peptide" evidence="1">
    <location>
        <begin position="1"/>
        <end position="22"/>
    </location>
</feature>
<dbReference type="AlphaFoldDB" id="A0A1I0F336"/>
<evidence type="ECO:0000313" key="3">
    <source>
        <dbReference type="Proteomes" id="UP000198697"/>
    </source>
</evidence>
<reference evidence="3" key="1">
    <citation type="submission" date="2016-10" db="EMBL/GenBank/DDBJ databases">
        <authorList>
            <person name="Varghese N."/>
            <person name="Submissions S."/>
        </authorList>
    </citation>
    <scope>NUCLEOTIDE SEQUENCE [LARGE SCALE GENOMIC DNA]</scope>
    <source>
        <strain evidence="3">DSM 15310</strain>
    </source>
</reference>
<gene>
    <name evidence="2" type="ORF">SAMN04487998_2099</name>
</gene>
<dbReference type="PROSITE" id="PS51257">
    <property type="entry name" value="PROKAR_LIPOPROTEIN"/>
    <property type="match status" value="1"/>
</dbReference>
<proteinExistence type="predicted"/>
<name>A0A1I0F336_9BACT</name>
<keyword evidence="1" id="KW-0732">Signal</keyword>